<accession>A0A4Q6I440</accession>
<comment type="function">
    <text evidence="2">Responsible for synthesis of pseudouridine from uracil at positions 955, 2504 and 2580 in 23S ribosomal RNA.</text>
</comment>
<dbReference type="Gene3D" id="3.10.290.10">
    <property type="entry name" value="RNA-binding S4 domain"/>
    <property type="match status" value="1"/>
</dbReference>
<sequence length="306" mass="34827">MGKYYTVKEDDQDMRIDRFVRRVLNIPQSLVEKFLRKGVVLLDNAKVKSNTRIKTGNVIYIKCDTIIGEEIHAKICEADSSSLINLINSSILYEDDDVLIINKPAGISVQGGTKVRVSIGDILDKIRGGESMRIVHRLDKNTSGVLMLARNARASRLIMHEFKNRRVEKKYLALTQGIPENDVGEINHSIIKKKHNFCKNIIIDSSVFQEAITSFFVLKRLPYDIGLLELKPKTGRKHQIRVHLSHIGCPIIGDKKYGKFCNHVLNDHLQLHAHFLSIDIGNKKLSFTAPMPDYMKDTIMNLEKLL</sequence>
<comment type="caution">
    <text evidence="9">The sequence shown here is derived from an EMBL/GenBank/DDBJ whole genome shotgun (WGS) entry which is preliminary data.</text>
</comment>
<dbReference type="InterPro" id="IPR006145">
    <property type="entry name" value="PsdUridine_synth_RsuA/RluA"/>
</dbReference>
<dbReference type="GO" id="GO:0009982">
    <property type="term" value="F:pseudouridine synthase activity"/>
    <property type="evidence" value="ECO:0007669"/>
    <property type="project" value="InterPro"/>
</dbReference>
<keyword evidence="10" id="KW-1185">Reference proteome</keyword>
<dbReference type="AlphaFoldDB" id="A0A4Q6I440"/>
<evidence type="ECO:0000256" key="2">
    <source>
        <dbReference type="ARBA" id="ARBA00002876"/>
    </source>
</evidence>
<evidence type="ECO:0000256" key="6">
    <source>
        <dbReference type="PROSITE-ProRule" id="PRU00182"/>
    </source>
</evidence>
<dbReference type="InterPro" id="IPR020103">
    <property type="entry name" value="PsdUridine_synth_cat_dom_sf"/>
</dbReference>
<dbReference type="CDD" id="cd02869">
    <property type="entry name" value="PseudoU_synth_RluA_like"/>
    <property type="match status" value="1"/>
</dbReference>
<dbReference type="GO" id="GO:0001522">
    <property type="term" value="P:pseudouridine synthesis"/>
    <property type="evidence" value="ECO:0007669"/>
    <property type="project" value="InterPro"/>
</dbReference>
<comment type="catalytic activity">
    <reaction evidence="1">
        <text>uridine(955/2504/2580) in 23S rRNA = pseudouridine(955/2504/2580) in 23S rRNA</text>
        <dbReference type="Rhea" id="RHEA:42528"/>
        <dbReference type="Rhea" id="RHEA-COMP:10099"/>
        <dbReference type="Rhea" id="RHEA-COMP:10100"/>
        <dbReference type="ChEBI" id="CHEBI:65314"/>
        <dbReference type="ChEBI" id="CHEBI:65315"/>
        <dbReference type="EC" id="5.4.99.24"/>
    </reaction>
</comment>
<keyword evidence="4 7" id="KW-0413">Isomerase</keyword>
<dbReference type="SUPFAM" id="SSF55120">
    <property type="entry name" value="Pseudouridine synthase"/>
    <property type="match status" value="1"/>
</dbReference>
<dbReference type="RefSeq" id="WP_129992643.1">
    <property type="nucleotide sequence ID" value="NZ_QOHL01000013.1"/>
</dbReference>
<dbReference type="Proteomes" id="UP000293377">
    <property type="component" value="Unassembled WGS sequence"/>
</dbReference>
<dbReference type="PROSITE" id="PS01129">
    <property type="entry name" value="PSI_RLU"/>
    <property type="match status" value="1"/>
</dbReference>
<reference evidence="9 10" key="1">
    <citation type="submission" date="2018-06" db="EMBL/GenBank/DDBJ databases">
        <title>Complete Genome Sequence of Ehrlichia minasensis Isolated From Cattle.</title>
        <authorList>
            <person name="Aguiar D.M."/>
            <person name="Araujo J.P.A.Jr."/>
            <person name="Nakazato L."/>
            <person name="Bard E."/>
            <person name="Cabezas-Cruz A."/>
        </authorList>
    </citation>
    <scope>NUCLEOTIDE SEQUENCE [LARGE SCALE GENOMIC DNA]</scope>
    <source>
        <strain evidence="9 10">B11</strain>
    </source>
</reference>
<feature type="active site" evidence="5">
    <location>
        <position position="139"/>
    </location>
</feature>
<dbReference type="EMBL" id="QOHL01000013">
    <property type="protein sequence ID" value="RZB12621.1"/>
    <property type="molecule type" value="Genomic_DNA"/>
</dbReference>
<keyword evidence="6" id="KW-0694">RNA-binding</keyword>
<dbReference type="Pfam" id="PF00849">
    <property type="entry name" value="PseudoU_synth_2"/>
    <property type="match status" value="1"/>
</dbReference>
<dbReference type="SUPFAM" id="SSF55174">
    <property type="entry name" value="Alpha-L RNA-binding motif"/>
    <property type="match status" value="1"/>
</dbReference>
<evidence type="ECO:0000256" key="4">
    <source>
        <dbReference type="ARBA" id="ARBA00023235"/>
    </source>
</evidence>
<evidence type="ECO:0000256" key="1">
    <source>
        <dbReference type="ARBA" id="ARBA00000381"/>
    </source>
</evidence>
<dbReference type="InterPro" id="IPR036986">
    <property type="entry name" value="S4_RNA-bd_sf"/>
</dbReference>
<dbReference type="InterPro" id="IPR006224">
    <property type="entry name" value="PsdUridine_synth_RluA-like_CS"/>
</dbReference>
<comment type="catalytic activity">
    <reaction evidence="7">
        <text>a uridine in RNA = a pseudouridine in RNA</text>
        <dbReference type="Rhea" id="RHEA:48348"/>
        <dbReference type="Rhea" id="RHEA-COMP:12068"/>
        <dbReference type="Rhea" id="RHEA-COMP:12069"/>
        <dbReference type="ChEBI" id="CHEBI:65314"/>
        <dbReference type="ChEBI" id="CHEBI:65315"/>
    </reaction>
</comment>
<evidence type="ECO:0000256" key="7">
    <source>
        <dbReference type="RuleBase" id="RU362028"/>
    </source>
</evidence>
<dbReference type="InterPro" id="IPR050188">
    <property type="entry name" value="RluA_PseudoU_synthase"/>
</dbReference>
<gene>
    <name evidence="9" type="ORF">DRF75_03190</name>
</gene>
<dbReference type="Gene3D" id="3.30.2350.10">
    <property type="entry name" value="Pseudouridine synthase"/>
    <property type="match status" value="1"/>
</dbReference>
<dbReference type="STRING" id="1242993.ehr_00069"/>
<dbReference type="PROSITE" id="PS50889">
    <property type="entry name" value="S4"/>
    <property type="match status" value="1"/>
</dbReference>
<dbReference type="EC" id="5.4.99.-" evidence="7"/>
<name>A0A4Q6I440_9RICK</name>
<dbReference type="GO" id="GO:0140098">
    <property type="term" value="F:catalytic activity, acting on RNA"/>
    <property type="evidence" value="ECO:0007669"/>
    <property type="project" value="UniProtKB-ARBA"/>
</dbReference>
<dbReference type="InterPro" id="IPR006225">
    <property type="entry name" value="PsdUridine_synth_RluC/D"/>
</dbReference>
<evidence type="ECO:0000259" key="8">
    <source>
        <dbReference type="Pfam" id="PF00849"/>
    </source>
</evidence>
<evidence type="ECO:0000313" key="9">
    <source>
        <dbReference type="EMBL" id="RZB12621.1"/>
    </source>
</evidence>
<feature type="domain" description="Pseudouridine synthase RsuA/RluA-like" evidence="8">
    <location>
        <begin position="97"/>
        <end position="246"/>
    </location>
</feature>
<protein>
    <recommendedName>
        <fullName evidence="7">Pseudouridine synthase</fullName>
        <ecNumber evidence="7">5.4.99.-</ecNumber>
    </recommendedName>
</protein>
<evidence type="ECO:0000313" key="10">
    <source>
        <dbReference type="Proteomes" id="UP000293377"/>
    </source>
</evidence>
<dbReference type="NCBIfam" id="TIGR00005">
    <property type="entry name" value="rluA_subfam"/>
    <property type="match status" value="1"/>
</dbReference>
<comment type="similarity">
    <text evidence="3 7">Belongs to the pseudouridine synthase RluA family.</text>
</comment>
<evidence type="ECO:0000256" key="3">
    <source>
        <dbReference type="ARBA" id="ARBA00010876"/>
    </source>
</evidence>
<dbReference type="GO" id="GO:0003723">
    <property type="term" value="F:RNA binding"/>
    <property type="evidence" value="ECO:0007669"/>
    <property type="project" value="UniProtKB-KW"/>
</dbReference>
<organism evidence="9 10">
    <name type="scientific">Ehrlichia minasensis</name>
    <dbReference type="NCBI Taxonomy" id="1242993"/>
    <lineage>
        <taxon>Bacteria</taxon>
        <taxon>Pseudomonadati</taxon>
        <taxon>Pseudomonadota</taxon>
        <taxon>Alphaproteobacteria</taxon>
        <taxon>Rickettsiales</taxon>
        <taxon>Anaplasmataceae</taxon>
        <taxon>Ehrlichia</taxon>
    </lineage>
</organism>
<proteinExistence type="inferred from homology"/>
<evidence type="ECO:0000256" key="5">
    <source>
        <dbReference type="PIRSR" id="PIRSR606225-1"/>
    </source>
</evidence>
<dbReference type="GO" id="GO:0006396">
    <property type="term" value="P:RNA processing"/>
    <property type="evidence" value="ECO:0007669"/>
    <property type="project" value="UniProtKB-ARBA"/>
</dbReference>
<dbReference type="PANTHER" id="PTHR21600">
    <property type="entry name" value="MITOCHONDRIAL RNA PSEUDOURIDINE SYNTHASE"/>
    <property type="match status" value="1"/>
</dbReference>